<evidence type="ECO:0000256" key="1">
    <source>
        <dbReference type="ARBA" id="ARBA00004613"/>
    </source>
</evidence>
<keyword evidence="3 6" id="KW-0713">Self-incompatibility</keyword>
<dbReference type="Proteomes" id="UP000030689">
    <property type="component" value="Unassembled WGS sequence"/>
</dbReference>
<sequence length="158" mass="18884">MTMTHLKLVGLIITFQYCFITSHGYRLWLPRHHVVQVENEMIKEHNKLRVHCRSKDDDLGFHDLNETEIYDFSFREHVFATTLFWCNVWKGPDFNKHHQSFEAFSSDTQWKLLCGGKICKWVVRDDAIYVFNTRTKYYAYVYAWDVPHGNTHMITSST</sequence>
<protein>
    <recommendedName>
        <fullName evidence="6">S-protein homolog</fullName>
    </recommendedName>
</protein>
<dbReference type="Pfam" id="PF05938">
    <property type="entry name" value="Self-incomp_S1"/>
    <property type="match status" value="1"/>
</dbReference>
<reference evidence="7 8" key="1">
    <citation type="journal article" date="2013" name="Front. Plant Sci.">
        <title>The Reference Genome of the Halophytic Plant Eutrema salsugineum.</title>
        <authorList>
            <person name="Yang R."/>
            <person name="Jarvis D.E."/>
            <person name="Chen H."/>
            <person name="Beilstein M.A."/>
            <person name="Grimwood J."/>
            <person name="Jenkins J."/>
            <person name="Shu S."/>
            <person name="Prochnik S."/>
            <person name="Xin M."/>
            <person name="Ma C."/>
            <person name="Schmutz J."/>
            <person name="Wing R.A."/>
            <person name="Mitchell-Olds T."/>
            <person name="Schumaker K.S."/>
            <person name="Wang X."/>
        </authorList>
    </citation>
    <scope>NUCLEOTIDE SEQUENCE [LARGE SCALE GENOMIC DNA]</scope>
</reference>
<keyword evidence="8" id="KW-1185">Reference proteome</keyword>
<dbReference type="Gramene" id="ESQ40347">
    <property type="protein sequence ID" value="ESQ40347"/>
    <property type="gene ID" value="EUTSA_v10015914mg"/>
</dbReference>
<dbReference type="OMA" id="NTHMITS"/>
<dbReference type="GO" id="GO:0005576">
    <property type="term" value="C:extracellular region"/>
    <property type="evidence" value="ECO:0007669"/>
    <property type="project" value="UniProtKB-SubCell"/>
</dbReference>
<dbReference type="PANTHER" id="PTHR31232">
    <property type="match status" value="1"/>
</dbReference>
<evidence type="ECO:0000256" key="5">
    <source>
        <dbReference type="ARBA" id="ARBA00022729"/>
    </source>
</evidence>
<dbReference type="GO" id="GO:0060320">
    <property type="term" value="P:rejection of self pollen"/>
    <property type="evidence" value="ECO:0007669"/>
    <property type="project" value="UniProtKB-KW"/>
</dbReference>
<comment type="subcellular location">
    <subcellularLocation>
        <location evidence="1 6">Secreted</location>
    </subcellularLocation>
</comment>
<keyword evidence="5" id="KW-0732">Signal</keyword>
<evidence type="ECO:0000256" key="4">
    <source>
        <dbReference type="ARBA" id="ARBA00022525"/>
    </source>
</evidence>
<evidence type="ECO:0000313" key="7">
    <source>
        <dbReference type="EMBL" id="ESQ40347.1"/>
    </source>
</evidence>
<accession>V4LD64</accession>
<proteinExistence type="inferred from homology"/>
<keyword evidence="4 6" id="KW-0964">Secreted</keyword>
<evidence type="ECO:0000256" key="3">
    <source>
        <dbReference type="ARBA" id="ARBA00022471"/>
    </source>
</evidence>
<evidence type="ECO:0000313" key="8">
    <source>
        <dbReference type="Proteomes" id="UP000030689"/>
    </source>
</evidence>
<evidence type="ECO:0000256" key="6">
    <source>
        <dbReference type="RuleBase" id="RU367044"/>
    </source>
</evidence>
<dbReference type="KEGG" id="eus:EUTSA_v10015914mg"/>
<dbReference type="AlphaFoldDB" id="V4LD64"/>
<name>V4LD64_EUTSA</name>
<dbReference type="InterPro" id="IPR010264">
    <property type="entry name" value="Self-incomp_S1"/>
</dbReference>
<dbReference type="EMBL" id="KI517464">
    <property type="protein sequence ID" value="ESQ40347.1"/>
    <property type="molecule type" value="Genomic_DNA"/>
</dbReference>
<dbReference type="OrthoDB" id="1727555at2759"/>
<dbReference type="PANTHER" id="PTHR31232:SF172">
    <property type="entry name" value="S-PROTEIN HOMOLOG"/>
    <property type="match status" value="1"/>
</dbReference>
<organism evidence="7 8">
    <name type="scientific">Eutrema salsugineum</name>
    <name type="common">Saltwater cress</name>
    <name type="synonym">Sisymbrium salsugineum</name>
    <dbReference type="NCBI Taxonomy" id="72664"/>
    <lineage>
        <taxon>Eukaryota</taxon>
        <taxon>Viridiplantae</taxon>
        <taxon>Streptophyta</taxon>
        <taxon>Embryophyta</taxon>
        <taxon>Tracheophyta</taxon>
        <taxon>Spermatophyta</taxon>
        <taxon>Magnoliopsida</taxon>
        <taxon>eudicotyledons</taxon>
        <taxon>Gunneridae</taxon>
        <taxon>Pentapetalae</taxon>
        <taxon>rosids</taxon>
        <taxon>malvids</taxon>
        <taxon>Brassicales</taxon>
        <taxon>Brassicaceae</taxon>
        <taxon>Eutremeae</taxon>
        <taxon>Eutrema</taxon>
    </lineage>
</organism>
<comment type="similarity">
    <text evidence="2 6">Belongs to the plant self-incompatibility (S1) protein family.</text>
</comment>
<evidence type="ECO:0000256" key="2">
    <source>
        <dbReference type="ARBA" id="ARBA00005581"/>
    </source>
</evidence>
<gene>
    <name evidence="7" type="ORF">EUTSA_v10015914mg</name>
</gene>